<sequence>MLKLRFVVLFLLFGLYFAESSPVHSDSGETSPNGSGASGSEKKEGSTGAFSATKKLTHLISDQAVSETNGEKKEPEGGSSKEKGAERENRQLGHDLPGYIGTVEEKETIHGKNSSVRVVDRAKNTK</sequence>
<feature type="region of interest" description="Disordered" evidence="1">
    <location>
        <begin position="21"/>
        <end position="126"/>
    </location>
</feature>
<feature type="signal peptide" evidence="2">
    <location>
        <begin position="1"/>
        <end position="20"/>
    </location>
</feature>
<feature type="chain" id="PRO_5004735347" evidence="2">
    <location>
        <begin position="21"/>
        <end position="126"/>
    </location>
</feature>
<proteinExistence type="evidence at transcript level"/>
<feature type="compositionally biased region" description="Basic and acidic residues" evidence="1">
    <location>
        <begin position="69"/>
        <end position="93"/>
    </location>
</feature>
<protein>
    <submittedName>
        <fullName evidence="3">Putative secreted protein</fullName>
    </submittedName>
</protein>
<keyword evidence="2" id="KW-0732">Signal</keyword>
<evidence type="ECO:0000256" key="2">
    <source>
        <dbReference type="SAM" id="SignalP"/>
    </source>
</evidence>
<accession>V5H8A3</accession>
<dbReference type="AlphaFoldDB" id="V5H8A3"/>
<organism evidence="3">
    <name type="scientific">Ixodes ricinus</name>
    <name type="common">Common tick</name>
    <name type="synonym">Acarus ricinus</name>
    <dbReference type="NCBI Taxonomy" id="34613"/>
    <lineage>
        <taxon>Eukaryota</taxon>
        <taxon>Metazoa</taxon>
        <taxon>Ecdysozoa</taxon>
        <taxon>Arthropoda</taxon>
        <taxon>Chelicerata</taxon>
        <taxon>Arachnida</taxon>
        <taxon>Acari</taxon>
        <taxon>Parasitiformes</taxon>
        <taxon>Ixodida</taxon>
        <taxon>Ixodoidea</taxon>
        <taxon>Ixodidae</taxon>
        <taxon>Ixodinae</taxon>
        <taxon>Ixodes</taxon>
    </lineage>
</organism>
<feature type="compositionally biased region" description="Polar residues" evidence="1">
    <location>
        <begin position="22"/>
        <end position="33"/>
    </location>
</feature>
<evidence type="ECO:0000313" key="3">
    <source>
        <dbReference type="EMBL" id="JAB70762.1"/>
    </source>
</evidence>
<name>V5H8A3_IXORI</name>
<evidence type="ECO:0000256" key="1">
    <source>
        <dbReference type="SAM" id="MobiDB-lite"/>
    </source>
</evidence>
<dbReference type="EMBL" id="GANP01013706">
    <property type="protein sequence ID" value="JAB70762.1"/>
    <property type="molecule type" value="mRNA"/>
</dbReference>
<reference evidence="3" key="1">
    <citation type="journal article" date="2015" name="Sci. Rep.">
        <title>Tissue- and time-dependent transcription in Ixodes ricinus salivary glands and midguts when blood feeding on the vertebrate host.</title>
        <authorList>
            <person name="Kotsyfakis M."/>
            <person name="Schwarz A."/>
            <person name="Erhart J."/>
            <person name="Ribeiro J.M."/>
        </authorList>
    </citation>
    <scope>NUCLEOTIDE SEQUENCE</scope>
    <source>
        <tissue evidence="3">Salivary gland and midgut</tissue>
    </source>
</reference>